<reference evidence="1 2" key="1">
    <citation type="submission" date="2019-03" db="EMBL/GenBank/DDBJ databases">
        <title>Genomic Encyclopedia of Type Strains, Phase IV (KMG-IV): sequencing the most valuable type-strain genomes for metagenomic binning, comparative biology and taxonomic classification.</title>
        <authorList>
            <person name="Goeker M."/>
        </authorList>
    </citation>
    <scope>NUCLEOTIDE SEQUENCE [LARGE SCALE GENOMIC DNA]</scope>
    <source>
        <strain evidence="1 2">DSM 25287</strain>
    </source>
</reference>
<evidence type="ECO:0000313" key="2">
    <source>
        <dbReference type="Proteomes" id="UP000295765"/>
    </source>
</evidence>
<evidence type="ECO:0000313" key="1">
    <source>
        <dbReference type="EMBL" id="TCO82353.1"/>
    </source>
</evidence>
<accession>A0A4R2L717</accession>
<name>A0A4R2L717_9GAMM</name>
<dbReference type="EMBL" id="SLWY01000005">
    <property type="protein sequence ID" value="TCO82353.1"/>
    <property type="molecule type" value="Genomic_DNA"/>
</dbReference>
<gene>
    <name evidence="1" type="ORF">EV699_105143</name>
</gene>
<keyword evidence="2" id="KW-1185">Reference proteome</keyword>
<protein>
    <submittedName>
        <fullName evidence="1">Uncharacterized protein</fullName>
    </submittedName>
</protein>
<dbReference type="RefSeq" id="WP_243662569.1">
    <property type="nucleotide sequence ID" value="NZ_SLWY01000005.1"/>
</dbReference>
<comment type="caution">
    <text evidence="1">The sequence shown here is derived from an EMBL/GenBank/DDBJ whole genome shotgun (WGS) entry which is preliminary data.</text>
</comment>
<dbReference type="Proteomes" id="UP000295765">
    <property type="component" value="Unassembled WGS sequence"/>
</dbReference>
<dbReference type="AlphaFoldDB" id="A0A4R2L717"/>
<organism evidence="1 2">
    <name type="scientific">Plasticicumulans lactativorans</name>
    <dbReference type="NCBI Taxonomy" id="1133106"/>
    <lineage>
        <taxon>Bacteria</taxon>
        <taxon>Pseudomonadati</taxon>
        <taxon>Pseudomonadota</taxon>
        <taxon>Gammaproteobacteria</taxon>
        <taxon>Candidatus Competibacteraceae</taxon>
        <taxon>Plasticicumulans</taxon>
    </lineage>
</organism>
<proteinExistence type="predicted"/>
<sequence>MFSWLRGRKKPDTDGKVTLHEAFTEGGLEYRAAGDGVPVVAVDWLRTPESFAEWERVTLLAQIEEEGYAVAMDDALLLGWGEAYQLRESAEYRGCDALLGLPELAAVAPMLHASGSVGDPGFELSLGWLAPDARPVALERTGAVTVLGGVPRLLPAAAWRLVVAVRDFARRASEERTQAEQERAWAHIRQLATAAGARLDLYLERTVILTAAELDLALRHVDVSGTDVVEVAPLIAGAPPELWLDRFDAYADVQPHYDLTTAEGGRIRVIVEPDAAAVLREIKRMPGRRVSGRRAEAFLRNPYALLGESMGNVVPPERFEAARAQAGVRFYEFYCAAERDGDGRIVAVRVQIGIADDETAVLPALRLESRATAHAFMNALAAALDGSEPCFRWGRQTLELRGDAAETLQRLYGWLAEPWSGEPTLTYGELAELSNYAPRVLGIGAHQPRYVPYLARKDDGQGWVPENFGVRRQPCHGYRRADHDADPRGGHRGTEGLACNEARDRCPIQAGRLAGGSVVGRGCCAGQHLPRGNPRAYCRFAG</sequence>